<name>A0AAX1KMV8_FLAPL</name>
<dbReference type="Proteomes" id="UP000595792">
    <property type="component" value="Chromosome"/>
</dbReference>
<dbReference type="AlphaFoldDB" id="A0AAX1KMV8"/>
<sequence>MNEILKAAVVQQQAVGPEELALINKQSLRELAADEVFTFRLAACDDQVDRDHERFTLAALEGLAPLFVGRPVLMDHKWSAGTQTARIYAAGVEEADSVHRLVLRCYMPRTEQTASTITAIESGILRECSVGCAVERALCSICGADQVQACCQHWPGREYDGRLCVMELDGAKDAYEVSLLPVPAQPGAGIVKSKRYGGQESPEDAGDDEVFQLAAARQEQENMRYGGTEL</sequence>
<dbReference type="EMBL" id="CP065315">
    <property type="protein sequence ID" value="QQR06978.1"/>
    <property type="molecule type" value="Genomic_DNA"/>
</dbReference>
<dbReference type="RefSeq" id="WP_065534101.1">
    <property type="nucleotide sequence ID" value="NZ_CP015406.2"/>
</dbReference>
<reference evidence="1 2" key="1">
    <citation type="submission" date="2020-11" db="EMBL/GenBank/DDBJ databases">
        <title>Closed and high quality bacterial genomes of the OMM12 community.</title>
        <authorList>
            <person name="Marbouty M."/>
            <person name="Lamy-Besnier Q."/>
            <person name="Debarbieux L."/>
            <person name="Koszul R."/>
        </authorList>
    </citation>
    <scope>NUCLEOTIDE SEQUENCE [LARGE SCALE GENOMIC DNA]</scope>
    <source>
        <strain evidence="1 2">YL31</strain>
    </source>
</reference>
<proteinExistence type="predicted"/>
<protein>
    <recommendedName>
        <fullName evidence="3">Phage prohead protease, HK97 family</fullName>
    </recommendedName>
</protein>
<evidence type="ECO:0000313" key="1">
    <source>
        <dbReference type="EMBL" id="QQR06978.1"/>
    </source>
</evidence>
<accession>A0AAX1KMV8</accession>
<evidence type="ECO:0000313" key="2">
    <source>
        <dbReference type="Proteomes" id="UP000595792"/>
    </source>
</evidence>
<organism evidence="1 2">
    <name type="scientific">Flavonifractor plautii</name>
    <name type="common">Fusobacterium plautii</name>
    <dbReference type="NCBI Taxonomy" id="292800"/>
    <lineage>
        <taxon>Bacteria</taxon>
        <taxon>Bacillati</taxon>
        <taxon>Bacillota</taxon>
        <taxon>Clostridia</taxon>
        <taxon>Eubacteriales</taxon>
        <taxon>Oscillospiraceae</taxon>
        <taxon>Flavonifractor</taxon>
    </lineage>
</organism>
<gene>
    <name evidence="1" type="ORF">I5Q84_05705</name>
</gene>
<dbReference type="KEGG" id="fpla:A4U99_03860"/>
<evidence type="ECO:0008006" key="3">
    <source>
        <dbReference type="Google" id="ProtNLM"/>
    </source>
</evidence>